<evidence type="ECO:0000313" key="2">
    <source>
        <dbReference type="EMBL" id="CAG9932960.1"/>
    </source>
</evidence>
<protein>
    <recommendedName>
        <fullName evidence="4">DUF3047 domain-containing protein</fullName>
    </recommendedName>
</protein>
<dbReference type="InterPro" id="IPR021409">
    <property type="entry name" value="DUF3047"/>
</dbReference>
<dbReference type="Pfam" id="PF11249">
    <property type="entry name" value="DUF3047"/>
    <property type="match status" value="1"/>
</dbReference>
<feature type="signal peptide" evidence="1">
    <location>
        <begin position="1"/>
        <end position="20"/>
    </location>
</feature>
<reference evidence="2 3" key="1">
    <citation type="submission" date="2021-10" db="EMBL/GenBank/DDBJ databases">
        <authorList>
            <person name="Koch H."/>
        </authorList>
    </citation>
    <scope>NUCLEOTIDE SEQUENCE [LARGE SCALE GENOMIC DNA]</scope>
    <source>
        <strain evidence="2">6680</strain>
    </source>
</reference>
<evidence type="ECO:0008006" key="4">
    <source>
        <dbReference type="Google" id="ProtNLM"/>
    </source>
</evidence>
<dbReference type="RefSeq" id="WP_239796821.1">
    <property type="nucleotide sequence ID" value="NZ_OU912926.1"/>
</dbReference>
<accession>A0ABM8YZH8</accession>
<dbReference type="EMBL" id="OU912926">
    <property type="protein sequence ID" value="CAG9932960.1"/>
    <property type="molecule type" value="Genomic_DNA"/>
</dbReference>
<keyword evidence="1" id="KW-0732">Signal</keyword>
<evidence type="ECO:0000313" key="3">
    <source>
        <dbReference type="Proteomes" id="UP000839052"/>
    </source>
</evidence>
<sequence>MTLRNLVLLIGAIFSSLAQASEEVRLDHFTQESADVPSPWQLIQLNKKVPPTHYRVTRWDDVLAIEATAERSMTLLARPVEIDLNHTPVLCWRWRVDAPLVTADMATKEGDDYAARVYVSFAMPASALSFATRVKLKLARSIYGDAMPDAAISYVWDNRYPVGTRKPNVYTDRIHMIVAESGAANAGKWVVARHDVHKDMVTEFGSEQAHLVLLSVASDTDNTGEHAHAGFADFQFVEKDAACFAEHVAGKP</sequence>
<name>A0ABM8YZH8_9PROT</name>
<dbReference type="Proteomes" id="UP000839052">
    <property type="component" value="Chromosome"/>
</dbReference>
<organism evidence="2 3">
    <name type="scientific">Candidatus Nitrotoga arctica</name>
    <dbReference type="NCBI Taxonomy" id="453162"/>
    <lineage>
        <taxon>Bacteria</taxon>
        <taxon>Pseudomonadati</taxon>
        <taxon>Pseudomonadota</taxon>
        <taxon>Betaproteobacteria</taxon>
        <taxon>Nitrosomonadales</taxon>
        <taxon>Gallionellaceae</taxon>
        <taxon>Candidatus Nitrotoga</taxon>
    </lineage>
</organism>
<feature type="chain" id="PRO_5046142657" description="DUF3047 domain-containing protein" evidence="1">
    <location>
        <begin position="21"/>
        <end position="252"/>
    </location>
</feature>
<gene>
    <name evidence="2" type="ORF">NTG6680_1707</name>
</gene>
<keyword evidence="3" id="KW-1185">Reference proteome</keyword>
<evidence type="ECO:0000256" key="1">
    <source>
        <dbReference type="SAM" id="SignalP"/>
    </source>
</evidence>
<proteinExistence type="predicted"/>